<dbReference type="InterPro" id="IPR019587">
    <property type="entry name" value="Polyketide_cyclase/dehydratase"/>
</dbReference>
<sequence length="165" mass="18133">MAEEAAAKWEGKANAELKAVSADQVWPLLSDFCGLNRWLPEQIPTCYLVEGVPGQLGQIRYCAGTASSSDGHDRIIWATEKLVSMDPSMKCFSYEIVENNAGFKSYVGTIRLIDGGGDGAGCKIEWSFVADPPEGWRQEDLISYIQSCANSMAKRMEEALLLQCK</sequence>
<evidence type="ECO:0008006" key="3">
    <source>
        <dbReference type="Google" id="ProtNLM"/>
    </source>
</evidence>
<dbReference type="SUPFAM" id="SSF55961">
    <property type="entry name" value="Bet v1-like"/>
    <property type="match status" value="1"/>
</dbReference>
<dbReference type="FunFam" id="3.30.530.20:FF:000064">
    <property type="entry name" value="Lachrymatory-factor synthase"/>
    <property type="match status" value="1"/>
</dbReference>
<gene>
    <name evidence="1" type="ORF">Nepgr_008815</name>
</gene>
<dbReference type="InterPro" id="IPR023393">
    <property type="entry name" value="START-like_dom_sf"/>
</dbReference>
<name>A0AAD3XJR3_NEPGR</name>
<dbReference type="Pfam" id="PF10604">
    <property type="entry name" value="Polyketide_cyc2"/>
    <property type="match status" value="1"/>
</dbReference>
<evidence type="ECO:0000313" key="1">
    <source>
        <dbReference type="EMBL" id="GMH06975.1"/>
    </source>
</evidence>
<dbReference type="GO" id="GO:0004864">
    <property type="term" value="F:protein phosphatase inhibitor activity"/>
    <property type="evidence" value="ECO:0007669"/>
    <property type="project" value="UniProtKB-ARBA"/>
</dbReference>
<dbReference type="Gene3D" id="3.30.530.20">
    <property type="match status" value="1"/>
</dbReference>
<dbReference type="CDD" id="cd07821">
    <property type="entry name" value="PYR_PYL_RCAR_like"/>
    <property type="match status" value="1"/>
</dbReference>
<organism evidence="1 2">
    <name type="scientific">Nepenthes gracilis</name>
    <name type="common">Slender pitcher plant</name>
    <dbReference type="NCBI Taxonomy" id="150966"/>
    <lineage>
        <taxon>Eukaryota</taxon>
        <taxon>Viridiplantae</taxon>
        <taxon>Streptophyta</taxon>
        <taxon>Embryophyta</taxon>
        <taxon>Tracheophyta</taxon>
        <taxon>Spermatophyta</taxon>
        <taxon>Magnoliopsida</taxon>
        <taxon>eudicotyledons</taxon>
        <taxon>Gunneridae</taxon>
        <taxon>Pentapetalae</taxon>
        <taxon>Caryophyllales</taxon>
        <taxon>Nepenthaceae</taxon>
        <taxon>Nepenthes</taxon>
    </lineage>
</organism>
<evidence type="ECO:0000313" key="2">
    <source>
        <dbReference type="Proteomes" id="UP001279734"/>
    </source>
</evidence>
<dbReference type="InterPro" id="IPR053249">
    <property type="entry name" value="LFS"/>
</dbReference>
<comment type="caution">
    <text evidence="1">The sequence shown here is derived from an EMBL/GenBank/DDBJ whole genome shotgun (WGS) entry which is preliminary data.</text>
</comment>
<proteinExistence type="predicted"/>
<keyword evidence="2" id="KW-1185">Reference proteome</keyword>
<dbReference type="Proteomes" id="UP001279734">
    <property type="component" value="Unassembled WGS sequence"/>
</dbReference>
<accession>A0AAD3XJR3</accession>
<dbReference type="AlphaFoldDB" id="A0AAD3XJR3"/>
<dbReference type="EMBL" id="BSYO01000007">
    <property type="protein sequence ID" value="GMH06975.1"/>
    <property type="molecule type" value="Genomic_DNA"/>
</dbReference>
<reference evidence="1" key="1">
    <citation type="submission" date="2023-05" db="EMBL/GenBank/DDBJ databases">
        <title>Nepenthes gracilis genome sequencing.</title>
        <authorList>
            <person name="Fukushima K."/>
        </authorList>
    </citation>
    <scope>NUCLEOTIDE SEQUENCE</scope>
    <source>
        <strain evidence="1">SING2019-196</strain>
    </source>
</reference>
<dbReference type="PANTHER" id="PTHR33789">
    <property type="entry name" value="LACHRYMATORY-FACTOR SYNTHASE"/>
    <property type="match status" value="1"/>
</dbReference>
<dbReference type="PANTHER" id="PTHR33789:SF11">
    <property type="entry name" value="OS05G0202300 PROTEIN"/>
    <property type="match status" value="1"/>
</dbReference>
<protein>
    <recommendedName>
        <fullName evidence="3">Lachrymatory factor synthase</fullName>
    </recommendedName>
</protein>